<dbReference type="Pfam" id="PF22803">
    <property type="entry name" value="GBD_Y3"/>
    <property type="match status" value="1"/>
</dbReference>
<sequence length="120" mass="11872">MHSQLKAIVAVAILALAPSANAVGCFSGGQTGDCSGAINDICSRVNGVAFGAGQVISSCTNFNGYRCNMAVHNTGGGGSSIGFQQCVDDMTATNNGCGAHGGIRADGNFQLTLDPNAGAC</sequence>
<evidence type="ECO:0000313" key="4">
    <source>
        <dbReference type="Proteomes" id="UP000283269"/>
    </source>
</evidence>
<feature type="domain" description="Glycan binding protein Y3-like" evidence="2">
    <location>
        <begin position="33"/>
        <end position="120"/>
    </location>
</feature>
<accession>A0A409WL43</accession>
<dbReference type="AlphaFoldDB" id="A0A409WL43"/>
<evidence type="ECO:0000256" key="1">
    <source>
        <dbReference type="SAM" id="SignalP"/>
    </source>
</evidence>
<evidence type="ECO:0000259" key="2">
    <source>
        <dbReference type="Pfam" id="PF22803"/>
    </source>
</evidence>
<dbReference type="InParanoid" id="A0A409WL43"/>
<comment type="caution">
    <text evidence="3">The sequence shown here is derived from an EMBL/GenBank/DDBJ whole genome shotgun (WGS) entry which is preliminary data.</text>
</comment>
<feature type="signal peptide" evidence="1">
    <location>
        <begin position="1"/>
        <end position="22"/>
    </location>
</feature>
<dbReference type="OrthoDB" id="2884672at2759"/>
<feature type="chain" id="PRO_5019171866" description="Glycan binding protein Y3-like domain-containing protein" evidence="1">
    <location>
        <begin position="23"/>
        <end position="120"/>
    </location>
</feature>
<gene>
    <name evidence="3" type="ORF">CVT25_002873</name>
</gene>
<organism evidence="3 4">
    <name type="scientific">Psilocybe cyanescens</name>
    <dbReference type="NCBI Taxonomy" id="93625"/>
    <lineage>
        <taxon>Eukaryota</taxon>
        <taxon>Fungi</taxon>
        <taxon>Dikarya</taxon>
        <taxon>Basidiomycota</taxon>
        <taxon>Agaricomycotina</taxon>
        <taxon>Agaricomycetes</taxon>
        <taxon>Agaricomycetidae</taxon>
        <taxon>Agaricales</taxon>
        <taxon>Agaricineae</taxon>
        <taxon>Strophariaceae</taxon>
        <taxon>Psilocybe</taxon>
    </lineage>
</organism>
<reference evidence="3 4" key="1">
    <citation type="journal article" date="2018" name="Evol. Lett.">
        <title>Horizontal gene cluster transfer increased hallucinogenic mushroom diversity.</title>
        <authorList>
            <person name="Reynolds H.T."/>
            <person name="Vijayakumar V."/>
            <person name="Gluck-Thaler E."/>
            <person name="Korotkin H.B."/>
            <person name="Matheny P.B."/>
            <person name="Slot J.C."/>
        </authorList>
    </citation>
    <scope>NUCLEOTIDE SEQUENCE [LARGE SCALE GENOMIC DNA]</scope>
    <source>
        <strain evidence="3 4">2631</strain>
    </source>
</reference>
<keyword evidence="1" id="KW-0732">Signal</keyword>
<dbReference type="EMBL" id="NHYD01003391">
    <property type="protein sequence ID" value="PPQ79140.1"/>
    <property type="molecule type" value="Genomic_DNA"/>
</dbReference>
<dbReference type="InterPro" id="IPR054443">
    <property type="entry name" value="Y3-like_dom"/>
</dbReference>
<protein>
    <recommendedName>
        <fullName evidence="2">Glycan binding protein Y3-like domain-containing protein</fullName>
    </recommendedName>
</protein>
<keyword evidence="4" id="KW-1185">Reference proteome</keyword>
<name>A0A409WL43_PSICY</name>
<evidence type="ECO:0000313" key="3">
    <source>
        <dbReference type="EMBL" id="PPQ79140.1"/>
    </source>
</evidence>
<proteinExistence type="predicted"/>
<dbReference type="Proteomes" id="UP000283269">
    <property type="component" value="Unassembled WGS sequence"/>
</dbReference>